<comment type="caution">
    <text evidence="2">The sequence shown here is derived from an EMBL/GenBank/DDBJ whole genome shotgun (WGS) entry which is preliminary data.</text>
</comment>
<dbReference type="EMBL" id="JBHRZG010000001">
    <property type="protein sequence ID" value="MFC3831335.1"/>
    <property type="molecule type" value="Genomic_DNA"/>
</dbReference>
<gene>
    <name evidence="2" type="ORF">ACFOSB_00470</name>
</gene>
<dbReference type="GO" id="GO:0016787">
    <property type="term" value="F:hydrolase activity"/>
    <property type="evidence" value="ECO:0007669"/>
    <property type="project" value="UniProtKB-KW"/>
</dbReference>
<feature type="domain" description="AB hydrolase-1" evidence="1">
    <location>
        <begin position="26"/>
        <end position="263"/>
    </location>
</feature>
<evidence type="ECO:0000313" key="3">
    <source>
        <dbReference type="Proteomes" id="UP001595803"/>
    </source>
</evidence>
<proteinExistence type="predicted"/>
<dbReference type="Proteomes" id="UP001595803">
    <property type="component" value="Unassembled WGS sequence"/>
</dbReference>
<evidence type="ECO:0000313" key="2">
    <source>
        <dbReference type="EMBL" id="MFC3831335.1"/>
    </source>
</evidence>
<organism evidence="2 3">
    <name type="scientific">Deinococcus rufus</name>
    <dbReference type="NCBI Taxonomy" id="2136097"/>
    <lineage>
        <taxon>Bacteria</taxon>
        <taxon>Thermotogati</taxon>
        <taxon>Deinococcota</taxon>
        <taxon>Deinococci</taxon>
        <taxon>Deinococcales</taxon>
        <taxon>Deinococcaceae</taxon>
        <taxon>Deinococcus</taxon>
    </lineage>
</organism>
<dbReference type="Pfam" id="PF00561">
    <property type="entry name" value="Abhydrolase_1"/>
    <property type="match status" value="1"/>
</dbReference>
<sequence>MVTETDVTLDGRTLHVYDAGSTDAFPVVWHHGTPNIGPPPEPLSGAARRLNLRLIGYDRPGYGGSTPRPDRSVASAAGDALAVADALGLERYAVLGHSGGGPHALASAALSRQRVVAAVSIAGLAPYGVQGLDWYAGMHSSAALEAAAAGRAAKEAYEATDPPFDPELFTPADHAALQGPWAWLNSVVGPALPHGPAPLIDDDLAYVRPWGFEPADIRVPTLLLHGRDDRVVPAAHSEWLAEHIPGAELRVTDGDGHLSVLNHAQAALEWVAASIPG</sequence>
<protein>
    <submittedName>
        <fullName evidence="2">Alpha/beta fold hydrolase</fullName>
    </submittedName>
</protein>
<dbReference type="RefSeq" id="WP_322473184.1">
    <property type="nucleotide sequence ID" value="NZ_JBHRZG010000001.1"/>
</dbReference>
<dbReference type="SUPFAM" id="SSF53474">
    <property type="entry name" value="alpha/beta-Hydrolases"/>
    <property type="match status" value="1"/>
</dbReference>
<keyword evidence="3" id="KW-1185">Reference proteome</keyword>
<keyword evidence="2" id="KW-0378">Hydrolase</keyword>
<evidence type="ECO:0000259" key="1">
    <source>
        <dbReference type="Pfam" id="PF00561"/>
    </source>
</evidence>
<accession>A0ABV7Z2U8</accession>
<dbReference type="PRINTS" id="PR00111">
    <property type="entry name" value="ABHYDROLASE"/>
</dbReference>
<dbReference type="InterPro" id="IPR050471">
    <property type="entry name" value="AB_hydrolase"/>
</dbReference>
<dbReference type="Gene3D" id="3.40.50.1820">
    <property type="entry name" value="alpha/beta hydrolase"/>
    <property type="match status" value="1"/>
</dbReference>
<reference evidence="3" key="1">
    <citation type="journal article" date="2019" name="Int. J. Syst. Evol. Microbiol.">
        <title>The Global Catalogue of Microorganisms (GCM) 10K type strain sequencing project: providing services to taxonomists for standard genome sequencing and annotation.</title>
        <authorList>
            <consortium name="The Broad Institute Genomics Platform"/>
            <consortium name="The Broad Institute Genome Sequencing Center for Infectious Disease"/>
            <person name="Wu L."/>
            <person name="Ma J."/>
        </authorList>
    </citation>
    <scope>NUCLEOTIDE SEQUENCE [LARGE SCALE GENOMIC DNA]</scope>
    <source>
        <strain evidence="3">CCTCC AB 2017081</strain>
    </source>
</reference>
<dbReference type="InterPro" id="IPR029058">
    <property type="entry name" value="AB_hydrolase_fold"/>
</dbReference>
<dbReference type="InterPro" id="IPR000073">
    <property type="entry name" value="AB_hydrolase_1"/>
</dbReference>
<dbReference type="PANTHER" id="PTHR43433">
    <property type="entry name" value="HYDROLASE, ALPHA/BETA FOLD FAMILY PROTEIN"/>
    <property type="match status" value="1"/>
</dbReference>
<dbReference type="PANTHER" id="PTHR43433:SF10">
    <property type="entry name" value="AB HYDROLASE-1 DOMAIN-CONTAINING PROTEIN"/>
    <property type="match status" value="1"/>
</dbReference>
<name>A0ABV7Z2U8_9DEIO</name>